<sequence length="184" mass="20205">MAENPRIASIERATKRPWEEWVTLLSGAGGTDFSHKDIASKVYEELEGSMEQAGWWAQSVAVTYEQHIGRRLPGQRSDGTFQLSVSRSTALGVEVLMQRWSEFAAADNTMQGLLAEPPRISGTERRMSWRAKATDGSAVLVTSEPKKNGTASIVATQMGLPSPEANDAARQVWVDILAAFLERL</sequence>
<evidence type="ECO:0000313" key="1">
    <source>
        <dbReference type="EMBL" id="GAA2177080.1"/>
    </source>
</evidence>
<keyword evidence="2" id="KW-1185">Reference proteome</keyword>
<evidence type="ECO:0000313" key="2">
    <source>
        <dbReference type="Proteomes" id="UP001500974"/>
    </source>
</evidence>
<comment type="caution">
    <text evidence="1">The sequence shown here is derived from an EMBL/GenBank/DDBJ whole genome shotgun (WGS) entry which is preliminary data.</text>
</comment>
<gene>
    <name evidence="1" type="ORF">GCM10009784_26270</name>
</gene>
<proteinExistence type="predicted"/>
<dbReference type="Proteomes" id="UP001500974">
    <property type="component" value="Unassembled WGS sequence"/>
</dbReference>
<dbReference type="EMBL" id="BAAAON010000003">
    <property type="protein sequence ID" value="GAA2177080.1"/>
    <property type="molecule type" value="Genomic_DNA"/>
</dbReference>
<protein>
    <recommendedName>
        <fullName evidence="3">SRPBCC domain-containing protein</fullName>
    </recommendedName>
</protein>
<name>A0ABN3B0V2_9MICC</name>
<evidence type="ECO:0008006" key="3">
    <source>
        <dbReference type="Google" id="ProtNLM"/>
    </source>
</evidence>
<reference evidence="1 2" key="1">
    <citation type="journal article" date="2019" name="Int. J. Syst. Evol. Microbiol.">
        <title>The Global Catalogue of Microorganisms (GCM) 10K type strain sequencing project: providing services to taxonomists for standard genome sequencing and annotation.</title>
        <authorList>
            <consortium name="The Broad Institute Genomics Platform"/>
            <consortium name="The Broad Institute Genome Sequencing Center for Infectious Disease"/>
            <person name="Wu L."/>
            <person name="Ma J."/>
        </authorList>
    </citation>
    <scope>NUCLEOTIDE SEQUENCE [LARGE SCALE GENOMIC DNA]</scope>
    <source>
        <strain evidence="1 2">JCM 14917</strain>
    </source>
</reference>
<dbReference type="RefSeq" id="WP_346028535.1">
    <property type="nucleotide sequence ID" value="NZ_BAAAON010000003.1"/>
</dbReference>
<organism evidence="1 2">
    <name type="scientific">Arthrobacter parietis</name>
    <dbReference type="NCBI Taxonomy" id="271434"/>
    <lineage>
        <taxon>Bacteria</taxon>
        <taxon>Bacillati</taxon>
        <taxon>Actinomycetota</taxon>
        <taxon>Actinomycetes</taxon>
        <taxon>Micrococcales</taxon>
        <taxon>Micrococcaceae</taxon>
        <taxon>Arthrobacter</taxon>
    </lineage>
</organism>
<accession>A0ABN3B0V2</accession>